<comment type="similarity">
    <text evidence="3 14">Belongs to the GSP F family.</text>
</comment>
<reference evidence="17 18" key="2">
    <citation type="journal article" date="2017" name="Plant Pathol.">
        <title>Pathogenicity and virulence gene content of Xanthomonas strains infecting Araceae, formerly known as Xanthomonas axonopodis pv. dieffenbachiae.</title>
        <authorList>
            <person name="Constantin E.C."/>
            <person name="Haegeman A."/>
            <person name="Van Vaerenbergh J."/>
            <person name="Baeyen S."/>
            <person name="Van Malderghem C."/>
            <person name="Maes M."/>
            <person name="Cottyn B."/>
        </authorList>
    </citation>
    <scope>NUCLEOTIDE SEQUENCE [LARGE SCALE GENOMIC DNA]</scope>
    <source>
        <strain evidence="17 18">LMG 25940</strain>
    </source>
</reference>
<dbReference type="AlphaFoldDB" id="A0A1V9HF07"/>
<evidence type="ECO:0000256" key="9">
    <source>
        <dbReference type="ARBA" id="ARBA00022837"/>
    </source>
</evidence>
<dbReference type="NCBIfam" id="TIGR02120">
    <property type="entry name" value="GspF"/>
    <property type="match status" value="1"/>
</dbReference>
<feature type="transmembrane region" description="Helical" evidence="15">
    <location>
        <begin position="207"/>
        <end position="234"/>
    </location>
</feature>
<dbReference type="InterPro" id="IPR001992">
    <property type="entry name" value="T2SS_GspF/T4SS_PilC_CS"/>
</dbReference>
<dbReference type="RefSeq" id="WP_057687023.1">
    <property type="nucleotide sequence ID" value="NZ_CP041380.1"/>
</dbReference>
<keyword evidence="10" id="KW-0653">Protein transport</keyword>
<evidence type="ECO:0000313" key="18">
    <source>
        <dbReference type="Proteomes" id="UP000050546"/>
    </source>
</evidence>
<evidence type="ECO:0000256" key="13">
    <source>
        <dbReference type="ARBA" id="ARBA00030750"/>
    </source>
</evidence>
<name>A0A1V9HF07_9XANT</name>
<feature type="transmembrane region" description="Helical" evidence="15">
    <location>
        <begin position="371"/>
        <end position="392"/>
    </location>
</feature>
<evidence type="ECO:0000256" key="8">
    <source>
        <dbReference type="ARBA" id="ARBA00022723"/>
    </source>
</evidence>
<dbReference type="PROSITE" id="PS00874">
    <property type="entry name" value="T2SP_F"/>
    <property type="match status" value="1"/>
</dbReference>
<keyword evidence="9" id="KW-0106">Calcium</keyword>
<dbReference type="Pfam" id="PF00482">
    <property type="entry name" value="T2SSF"/>
    <property type="match status" value="2"/>
</dbReference>
<dbReference type="GO" id="GO:0005886">
    <property type="term" value="C:plasma membrane"/>
    <property type="evidence" value="ECO:0007669"/>
    <property type="project" value="UniProtKB-SubCell"/>
</dbReference>
<evidence type="ECO:0000256" key="3">
    <source>
        <dbReference type="ARBA" id="ARBA00005745"/>
    </source>
</evidence>
<accession>A0A1V9HF07</accession>
<evidence type="ECO:0000256" key="15">
    <source>
        <dbReference type="SAM" id="Phobius"/>
    </source>
</evidence>
<organism evidence="17 18">
    <name type="scientific">Xanthomonas phaseoli pv. dieffenbachiae</name>
    <dbReference type="NCBI Taxonomy" id="92828"/>
    <lineage>
        <taxon>Bacteria</taxon>
        <taxon>Pseudomonadati</taxon>
        <taxon>Pseudomonadota</taxon>
        <taxon>Gammaproteobacteria</taxon>
        <taxon>Lysobacterales</taxon>
        <taxon>Lysobacteraceae</taxon>
        <taxon>Xanthomonas</taxon>
    </lineage>
</organism>
<gene>
    <name evidence="17" type="ORF">IM53_004795</name>
</gene>
<evidence type="ECO:0000256" key="4">
    <source>
        <dbReference type="ARBA" id="ARBA00022448"/>
    </source>
</evidence>
<comment type="caution">
    <text evidence="17">The sequence shown here is derived from an EMBL/GenBank/DDBJ whole genome shotgun (WGS) entry which is preliminary data.</text>
</comment>
<dbReference type="PRINTS" id="PR00812">
    <property type="entry name" value="BCTERIALGSPF"/>
</dbReference>
<keyword evidence="5" id="KW-1003">Cell membrane</keyword>
<dbReference type="PANTHER" id="PTHR30012:SF0">
    <property type="entry name" value="TYPE II SECRETION SYSTEM PROTEIN F-RELATED"/>
    <property type="match status" value="1"/>
</dbReference>
<evidence type="ECO:0000256" key="6">
    <source>
        <dbReference type="ARBA" id="ARBA00022519"/>
    </source>
</evidence>
<feature type="domain" description="Type II secretion system protein GspF" evidence="16">
    <location>
        <begin position="66"/>
        <end position="188"/>
    </location>
</feature>
<dbReference type="STRING" id="1437877.GCA_001564415_01530"/>
<keyword evidence="11 15" id="KW-1133">Transmembrane helix</keyword>
<evidence type="ECO:0000256" key="1">
    <source>
        <dbReference type="ARBA" id="ARBA00002684"/>
    </source>
</evidence>
<dbReference type="GO" id="GO:0046872">
    <property type="term" value="F:metal ion binding"/>
    <property type="evidence" value="ECO:0007669"/>
    <property type="project" value="UniProtKB-KW"/>
</dbReference>
<comment type="subcellular location">
    <subcellularLocation>
        <location evidence="2 14">Cell inner membrane</location>
        <topology evidence="2 14">Multi-pass membrane protein</topology>
    </subcellularLocation>
</comment>
<dbReference type="InterPro" id="IPR011850">
    <property type="entry name" value="T2SS_GspF"/>
</dbReference>
<keyword evidence="6" id="KW-0997">Cell inner membrane</keyword>
<dbReference type="InterPro" id="IPR018076">
    <property type="entry name" value="T2SS_GspF_dom"/>
</dbReference>
<evidence type="ECO:0000256" key="11">
    <source>
        <dbReference type="ARBA" id="ARBA00022989"/>
    </source>
</evidence>
<dbReference type="FunFam" id="1.20.81.30:FF:000001">
    <property type="entry name" value="Type II secretion system protein F"/>
    <property type="match status" value="2"/>
</dbReference>
<evidence type="ECO:0000256" key="5">
    <source>
        <dbReference type="ARBA" id="ARBA00022475"/>
    </source>
</evidence>
<protein>
    <recommendedName>
        <fullName evidence="13">General secretion pathway protein F</fullName>
    </recommendedName>
</protein>
<dbReference type="InterPro" id="IPR042094">
    <property type="entry name" value="T2SS_GspF_sf"/>
</dbReference>
<evidence type="ECO:0000256" key="14">
    <source>
        <dbReference type="RuleBase" id="RU003923"/>
    </source>
</evidence>
<keyword evidence="12 15" id="KW-0472">Membrane</keyword>
<evidence type="ECO:0000259" key="16">
    <source>
        <dbReference type="Pfam" id="PF00482"/>
    </source>
</evidence>
<dbReference type="Gene3D" id="1.20.81.30">
    <property type="entry name" value="Type II secretion system (T2SS), domain F"/>
    <property type="match status" value="2"/>
</dbReference>
<dbReference type="GO" id="GO:0015628">
    <property type="term" value="P:protein secretion by the type II secretion system"/>
    <property type="evidence" value="ECO:0007669"/>
    <property type="project" value="InterPro"/>
</dbReference>
<sequence length="400" mass="42878">MPQFDYTVLDLHGRNRHGVISADSVHGARAQLEQRQWVPVRVEAAAATASTSGRAARFSGKDLVLFTRQLATLVETAPLEEALRTIGTQSERRGVRRVTSRTHALVVEGFRLSDAMARQGKAFPALYRAMVAAGESAGALPQVLERLADLLERQAQVRSKLQSALVYPAALAVTAGAVVIVLMTFVVPKVVDQFDSMGRALPWLTRAVIGVSQFLLHAGIPLLVALVVALVATARLLQRPALRLAADRALLRAPLLGRLIRDLHAARMARTLAIMVNSGLPLMEGLMIAARTVDNRALRLATDSMVTAIREGGSLAAAMKRAGVFPPTLLYMASSGENSGRLAPMLERAADYLEREFEAFTAAAMSLLEPAIIVLLGGVVAVIVLSILLPILQFNTLALG</sequence>
<evidence type="ECO:0000313" key="17">
    <source>
        <dbReference type="EMBL" id="OQP81470.1"/>
    </source>
</evidence>
<proteinExistence type="inferred from homology"/>
<comment type="function">
    <text evidence="1">Component of the type II secretion system inner membrane complex required for the energy-dependent secretion of extracellular factors such as proteases and toxins from the periplasm.</text>
</comment>
<feature type="domain" description="Type II secretion system protein GspF" evidence="16">
    <location>
        <begin position="269"/>
        <end position="390"/>
    </location>
</feature>
<evidence type="ECO:0000256" key="12">
    <source>
        <dbReference type="ARBA" id="ARBA00023136"/>
    </source>
</evidence>
<keyword evidence="4 14" id="KW-0813">Transport</keyword>
<feature type="transmembrane region" description="Helical" evidence="15">
    <location>
        <begin position="164"/>
        <end position="187"/>
    </location>
</feature>
<evidence type="ECO:0000256" key="2">
    <source>
        <dbReference type="ARBA" id="ARBA00004429"/>
    </source>
</evidence>
<dbReference type="GO" id="GO:0015627">
    <property type="term" value="C:type II protein secretion system complex"/>
    <property type="evidence" value="ECO:0007669"/>
    <property type="project" value="InterPro"/>
</dbReference>
<dbReference type="Proteomes" id="UP000050546">
    <property type="component" value="Unassembled WGS sequence"/>
</dbReference>
<reference evidence="17 18" key="1">
    <citation type="journal article" date="2016" name="Plant Pathol.">
        <title>Genetic characterization of strains named as Xanthomonas axonopodis pv. dieffenbachiae leads to a taxonomic revision of the X. axonopodis species complex.</title>
        <authorList>
            <person name="Constantin E.C."/>
            <person name="Cleenwerck I."/>
            <person name="Maes M."/>
            <person name="Baeyen S."/>
            <person name="Van Malderghem C."/>
            <person name="De Vos P."/>
            <person name="Cottyn B."/>
        </authorList>
    </citation>
    <scope>NUCLEOTIDE SEQUENCE [LARGE SCALE GENOMIC DNA]</scope>
    <source>
        <strain evidence="17 18">LMG 25940</strain>
    </source>
</reference>
<evidence type="ECO:0000256" key="10">
    <source>
        <dbReference type="ARBA" id="ARBA00022927"/>
    </source>
</evidence>
<dbReference type="EMBL" id="JPYI02000021">
    <property type="protein sequence ID" value="OQP81470.1"/>
    <property type="molecule type" value="Genomic_DNA"/>
</dbReference>
<keyword evidence="7 14" id="KW-0812">Transmembrane</keyword>
<dbReference type="InterPro" id="IPR003004">
    <property type="entry name" value="GspF/PilC"/>
</dbReference>
<dbReference type="GeneID" id="93989951"/>
<evidence type="ECO:0000256" key="7">
    <source>
        <dbReference type="ARBA" id="ARBA00022692"/>
    </source>
</evidence>
<dbReference type="PANTHER" id="PTHR30012">
    <property type="entry name" value="GENERAL SECRETION PATHWAY PROTEIN"/>
    <property type="match status" value="1"/>
</dbReference>
<keyword evidence="8" id="KW-0479">Metal-binding</keyword>